<dbReference type="PRINTS" id="PR00301">
    <property type="entry name" value="HEATSHOCK70"/>
</dbReference>
<dbReference type="CDD" id="cd10170">
    <property type="entry name" value="ASKHA_NBD_HSP70"/>
    <property type="match status" value="1"/>
</dbReference>
<dbReference type="Gene3D" id="3.30.420.40">
    <property type="match status" value="2"/>
</dbReference>
<keyword evidence="1" id="KW-0547">Nucleotide-binding</keyword>
<evidence type="ECO:0000256" key="3">
    <source>
        <dbReference type="ARBA" id="ARBA00023186"/>
    </source>
</evidence>
<evidence type="ECO:0000313" key="4">
    <source>
        <dbReference type="EMBL" id="PHX55740.1"/>
    </source>
</evidence>
<keyword evidence="3" id="KW-0143">Chaperone</keyword>
<sequence>MSSYKIGLDFGTTNSIVSYLTPSGDLEAFPYPPPNGEKYVPSFIAYHSDGDTEIGTPARTAAAHDSSVETYGNFKMRLPLKESEFGQYFSGDRTPISVTIDYLRELLISNENDYSFSREKGEIASIVVSVPEIWQRDIRNLGRERLQELIKKDLGLEKQLIQLVSEPVAAAAYYTWETQRRAKAKGTEPFSGNILVCDMGGGTFDVSLCRIYGDKKVEVLYFHGQGDKGLESAGVAFDRRVVQQAYTKKHGKSLDENTADFTSLLKDFESVKIGSHVNATKKLTNYLDDPDDTAQKEAYKFSGYAVTLGEVNEAFAPISQGIKKVINKIIAHTQEQGLAIDRIFLVGGFCQFLLVQKAITDALGIVRNDPRIDQTFNITNSAYAISYGACLIANGLVDPTEKYIHTLGIGLRSIIADQKVQKEITLIEGGSNLDALAKPNFCTESYQTAESQMFVSLWVQINSKGKRHQELMPQNIEVPNHQSGAKYRAGMKVDRSQIAYLAIEEVSTKKCVEYELGNILAKMFPGYVFFDEDEFDDTII</sequence>
<dbReference type="PANTHER" id="PTHR42749">
    <property type="entry name" value="CELL SHAPE-DETERMINING PROTEIN MREB"/>
    <property type="match status" value="1"/>
</dbReference>
<dbReference type="EMBL" id="NXIB02000043">
    <property type="protein sequence ID" value="PHX55740.1"/>
    <property type="molecule type" value="Genomic_DNA"/>
</dbReference>
<accession>A0A2G4F1U6</accession>
<gene>
    <name evidence="4" type="ORF">CP500_009275</name>
</gene>
<evidence type="ECO:0000256" key="1">
    <source>
        <dbReference type="ARBA" id="ARBA00022741"/>
    </source>
</evidence>
<dbReference type="OrthoDB" id="9807934at2"/>
<dbReference type="RefSeq" id="WP_096830029.1">
    <property type="nucleotide sequence ID" value="NZ_NXIB02000043.1"/>
</dbReference>
<dbReference type="InterPro" id="IPR043129">
    <property type="entry name" value="ATPase_NBD"/>
</dbReference>
<dbReference type="AlphaFoldDB" id="A0A2G4F1U6"/>
<name>A0A2G4F1U6_9CYAN</name>
<evidence type="ECO:0000313" key="5">
    <source>
        <dbReference type="Proteomes" id="UP000226442"/>
    </source>
</evidence>
<proteinExistence type="predicted"/>
<reference evidence="4" key="1">
    <citation type="submission" date="2017-10" db="EMBL/GenBank/DDBJ databases">
        <title>Draft genome sequence of the planktic cyanobacteria Tychonema bourrellyi isolated from alpine lentic freshwater.</title>
        <authorList>
            <person name="Tett A."/>
            <person name="Armanini F."/>
            <person name="Asnicar F."/>
            <person name="Boscaini A."/>
            <person name="Pasolli E."/>
            <person name="Zolfo M."/>
            <person name="Donati C."/>
            <person name="Salmaso N."/>
            <person name="Segata N."/>
        </authorList>
    </citation>
    <scope>NUCLEOTIDE SEQUENCE</scope>
    <source>
        <strain evidence="4">FEM_GT703</strain>
    </source>
</reference>
<dbReference type="Proteomes" id="UP000226442">
    <property type="component" value="Unassembled WGS sequence"/>
</dbReference>
<dbReference type="SUPFAM" id="SSF53067">
    <property type="entry name" value="Actin-like ATPase domain"/>
    <property type="match status" value="2"/>
</dbReference>
<dbReference type="PANTHER" id="PTHR42749:SF1">
    <property type="entry name" value="CELL SHAPE-DETERMINING PROTEIN MREB"/>
    <property type="match status" value="1"/>
</dbReference>
<evidence type="ECO:0000256" key="2">
    <source>
        <dbReference type="ARBA" id="ARBA00022840"/>
    </source>
</evidence>
<dbReference type="GO" id="GO:0005524">
    <property type="term" value="F:ATP binding"/>
    <property type="evidence" value="ECO:0007669"/>
    <property type="project" value="UniProtKB-KW"/>
</dbReference>
<protein>
    <submittedName>
        <fullName evidence="4">Hsp70 family protein</fullName>
    </submittedName>
</protein>
<dbReference type="Pfam" id="PF00012">
    <property type="entry name" value="HSP70"/>
    <property type="match status" value="1"/>
</dbReference>
<keyword evidence="5" id="KW-1185">Reference proteome</keyword>
<dbReference type="Gene3D" id="3.90.640.10">
    <property type="entry name" value="Actin, Chain A, domain 4"/>
    <property type="match status" value="1"/>
</dbReference>
<dbReference type="InterPro" id="IPR013126">
    <property type="entry name" value="Hsp_70_fam"/>
</dbReference>
<organism evidence="4 5">
    <name type="scientific">Tychonema bourrellyi FEM_GT703</name>
    <dbReference type="NCBI Taxonomy" id="2040638"/>
    <lineage>
        <taxon>Bacteria</taxon>
        <taxon>Bacillati</taxon>
        <taxon>Cyanobacteriota</taxon>
        <taxon>Cyanophyceae</taxon>
        <taxon>Oscillatoriophycideae</taxon>
        <taxon>Oscillatoriales</taxon>
        <taxon>Microcoleaceae</taxon>
        <taxon>Tychonema</taxon>
    </lineage>
</organism>
<comment type="caution">
    <text evidence="4">The sequence shown here is derived from an EMBL/GenBank/DDBJ whole genome shotgun (WGS) entry which is preliminary data.</text>
</comment>
<dbReference type="GO" id="GO:0140662">
    <property type="term" value="F:ATP-dependent protein folding chaperone"/>
    <property type="evidence" value="ECO:0007669"/>
    <property type="project" value="InterPro"/>
</dbReference>
<keyword evidence="2" id="KW-0067">ATP-binding</keyword>